<dbReference type="EMBL" id="AY228468">
    <property type="protein sequence ID" value="AAO74015.1"/>
    <property type="molecule type" value="Genomic_DNA"/>
</dbReference>
<organism evidence="1">
    <name type="scientific">Pinus koraiensis</name>
    <name type="common">Korean pine</name>
    <dbReference type="NCBI Taxonomy" id="88728"/>
    <lineage>
        <taxon>Eukaryota</taxon>
        <taxon>Viridiplantae</taxon>
        <taxon>Streptophyta</taxon>
        <taxon>Embryophyta</taxon>
        <taxon>Tracheophyta</taxon>
        <taxon>Spermatophyta</taxon>
        <taxon>Pinopsida</taxon>
        <taxon>Pinidae</taxon>
        <taxon>Conifers I</taxon>
        <taxon>Pinales</taxon>
        <taxon>Pinaceae</taxon>
        <taxon>Pinus</taxon>
        <taxon>Pinus subgen. Strobus</taxon>
    </lineage>
</organism>
<proteinExistence type="predicted"/>
<accession>Q85X48</accession>
<dbReference type="RefSeq" id="NP_817166.1">
    <property type="nucleotide sequence ID" value="NC_004677.2"/>
</dbReference>
<protein>
    <submittedName>
        <fullName evidence="1">ORF51a</fullName>
    </submittedName>
</protein>
<name>Q85X48_PINKO</name>
<keyword evidence="1" id="KW-0150">Chloroplast</keyword>
<evidence type="ECO:0000313" key="1">
    <source>
        <dbReference type="EMBL" id="AAO74015.1"/>
    </source>
</evidence>
<sequence length="51" mass="6321">MVRGPSSHIYHIWISTIKIYLSIYGCRRRNSTKEKVRYSFPPYYFFLFKRN</sequence>
<keyword evidence="1" id="KW-0934">Plastid</keyword>
<geneLocation type="chloroplast" evidence="1"/>
<dbReference type="AlphaFoldDB" id="Q85X48"/>
<dbReference type="GeneID" id="1450726"/>
<reference evidence="1" key="1">
    <citation type="submission" date="2007-04" db="EMBL/GenBank/DDBJ databases">
        <authorList>
            <person name="Noh E.W."/>
            <person name="Lee J.S."/>
            <person name="Choi Y.I."/>
            <person name="Han M.S."/>
            <person name="Yi Y.S."/>
            <person name="Han S.U."/>
        </authorList>
    </citation>
    <scope>NUCLEOTIDE SEQUENCE</scope>
</reference>